<feature type="binding site" evidence="8">
    <location>
        <position position="142"/>
    </location>
    <ligand>
        <name>ATP</name>
        <dbReference type="ChEBI" id="CHEBI:30616"/>
    </ligand>
</feature>
<evidence type="ECO:0000256" key="5">
    <source>
        <dbReference type="ARBA" id="ARBA00022741"/>
    </source>
</evidence>
<proteinExistence type="inferred from homology"/>
<sequence length="534" mass="59489">MSANTFSIDQATFENSLVEELRGEATLDNRPRQVPGFAYSRVQPTPVPDPHLLAWSDDLARYLGLEKPAERGPAAEVLAGNRVTESMKPFAARYGGHQFGSWAGQLGDGRAISLGELRATDGSPWEIQLKGAGMTPYSRRADGRAVLRSSLREYLCSEAMHYLGVPTTRALSLVGTGAKVVRDMFYNGNPQEEPGAIVARVAPTFVRFGNFQIFAANGEMDNLRELADYVIRRYYPELGEPSAEVYLRWFAEVSRRTAVMVAHWMSVGFVHGVMNTDNMSILGLTIDYGPYGWLEPYEPDWTPNTTDFSYRRYAFGQQPQVALWNLVQLARAIAPLVADPEQLRPGLDLYGTTLAETMQAMMLRKLGLTTYETADDQQLIEDMHQVLVDGVMDMTLFFRNLSHLAPQLLLDAANEEAQLLAFIEANSYAQPGYAGHTVLVQWLQRYLQRLRQESATPEAIRESMLAANPKYVLRNYLAQKAIEAAETGDLSVLNRLMEVLKTPYAEQPEHDDLAAMRPDWAASKPGCATLSCSS</sequence>
<feature type="binding site" evidence="8">
    <location>
        <position position="143"/>
    </location>
    <ligand>
        <name>ATP</name>
        <dbReference type="ChEBI" id="CHEBI:30616"/>
    </ligand>
</feature>
<dbReference type="AlphaFoldDB" id="A0A3B7R3Y9"/>
<name>A0A3B7R3Y9_9BACT</name>
<comment type="catalytic activity">
    <reaction evidence="8">
        <text>L-histidyl-[protein] + UTP = N(tele)-(5'-uridylyl)-L-histidyl-[protein] + diphosphate</text>
        <dbReference type="Rhea" id="RHEA:83891"/>
        <dbReference type="Rhea" id="RHEA-COMP:9745"/>
        <dbReference type="Rhea" id="RHEA-COMP:20239"/>
        <dbReference type="ChEBI" id="CHEBI:29979"/>
        <dbReference type="ChEBI" id="CHEBI:33019"/>
        <dbReference type="ChEBI" id="CHEBI:46398"/>
        <dbReference type="ChEBI" id="CHEBI:233474"/>
    </reaction>
</comment>
<dbReference type="OrthoDB" id="9773505at2"/>
<dbReference type="GO" id="GO:0000287">
    <property type="term" value="F:magnesium ion binding"/>
    <property type="evidence" value="ECO:0007669"/>
    <property type="project" value="UniProtKB-UniRule"/>
</dbReference>
<feature type="binding site" evidence="8">
    <location>
        <position position="278"/>
    </location>
    <ligand>
        <name>Mg(2+)</name>
        <dbReference type="ChEBI" id="CHEBI:18420"/>
    </ligand>
</feature>
<evidence type="ECO:0000256" key="3">
    <source>
        <dbReference type="ARBA" id="ARBA00022695"/>
    </source>
</evidence>
<keyword evidence="10" id="KW-1185">Reference proteome</keyword>
<dbReference type="GO" id="GO:0070733">
    <property type="term" value="F:AMPylase activity"/>
    <property type="evidence" value="ECO:0007669"/>
    <property type="project" value="UniProtKB-EC"/>
</dbReference>
<reference evidence="9 10" key="1">
    <citation type="submission" date="2018-09" db="EMBL/GenBank/DDBJ databases">
        <title>Hymenobacter medium sp. nov., isolated from R2A medium.</title>
        <authorList>
            <person name="Yingchao G."/>
        </authorList>
    </citation>
    <scope>NUCLEOTIDE SEQUENCE [LARGE SCALE GENOMIC DNA]</scope>
    <source>
        <strain evidence="10">sh-6</strain>
    </source>
</reference>
<dbReference type="HAMAP" id="MF_00692">
    <property type="entry name" value="SelO"/>
    <property type="match status" value="1"/>
</dbReference>
<keyword evidence="3 8" id="KW-0548">Nucleotidyltransferase</keyword>
<comment type="similarity">
    <text evidence="1 8">Belongs to the SELO family.</text>
</comment>
<accession>A0A3B7R3Y9</accession>
<feature type="binding site" evidence="8">
    <location>
        <position position="107"/>
    </location>
    <ligand>
        <name>ATP</name>
        <dbReference type="ChEBI" id="CHEBI:30616"/>
    </ligand>
</feature>
<feature type="binding site" evidence="8">
    <location>
        <position position="200"/>
    </location>
    <ligand>
        <name>ATP</name>
        <dbReference type="ChEBI" id="CHEBI:30616"/>
    </ligand>
</feature>
<evidence type="ECO:0000256" key="1">
    <source>
        <dbReference type="ARBA" id="ARBA00009747"/>
    </source>
</evidence>
<protein>
    <recommendedName>
        <fullName evidence="8">Protein nucleotidyltransferase YdiU</fullName>
        <ecNumber evidence="8">2.7.7.-</ecNumber>
    </recommendedName>
    <alternativeName>
        <fullName evidence="8">Protein adenylyltransferase YdiU</fullName>
        <ecNumber evidence="8">2.7.7.108</ecNumber>
    </alternativeName>
    <alternativeName>
        <fullName evidence="8">Protein uridylyltransferase YdiU</fullName>
        <ecNumber evidence="8">2.7.7.-</ecNumber>
    </alternativeName>
</protein>
<feature type="binding site" evidence="8">
    <location>
        <position position="287"/>
    </location>
    <ligand>
        <name>ATP</name>
        <dbReference type="ChEBI" id="CHEBI:30616"/>
    </ligand>
</feature>
<dbReference type="InterPro" id="IPR003846">
    <property type="entry name" value="SelO"/>
</dbReference>
<organism evidence="9 10">
    <name type="scientific">Hymenobacter oligotrophus</name>
    <dbReference type="NCBI Taxonomy" id="2319843"/>
    <lineage>
        <taxon>Bacteria</taxon>
        <taxon>Pseudomonadati</taxon>
        <taxon>Bacteroidota</taxon>
        <taxon>Cytophagia</taxon>
        <taxon>Cytophagales</taxon>
        <taxon>Hymenobacteraceae</taxon>
        <taxon>Hymenobacter</taxon>
    </lineage>
</organism>
<dbReference type="EMBL" id="CP032317">
    <property type="protein sequence ID" value="AYA36049.1"/>
    <property type="molecule type" value="Genomic_DNA"/>
</dbReference>
<dbReference type="EC" id="2.7.7.-" evidence="8"/>
<dbReference type="RefSeq" id="WP_119443636.1">
    <property type="nucleotide sequence ID" value="NZ_CP032317.1"/>
</dbReference>
<evidence type="ECO:0000256" key="8">
    <source>
        <dbReference type="HAMAP-Rule" id="MF_00692"/>
    </source>
</evidence>
<feature type="binding site" evidence="8">
    <location>
        <position position="110"/>
    </location>
    <ligand>
        <name>ATP</name>
        <dbReference type="ChEBI" id="CHEBI:30616"/>
    </ligand>
</feature>
<keyword evidence="4 8" id="KW-0479">Metal-binding</keyword>
<keyword evidence="7 8" id="KW-0460">Magnesium</keyword>
<keyword evidence="2 8" id="KW-0808">Transferase</keyword>
<comment type="catalytic activity">
    <reaction evidence="8">
        <text>L-tyrosyl-[protein] + ATP = O-(5'-adenylyl)-L-tyrosyl-[protein] + diphosphate</text>
        <dbReference type="Rhea" id="RHEA:54288"/>
        <dbReference type="Rhea" id="RHEA-COMP:10136"/>
        <dbReference type="Rhea" id="RHEA-COMP:13846"/>
        <dbReference type="ChEBI" id="CHEBI:30616"/>
        <dbReference type="ChEBI" id="CHEBI:33019"/>
        <dbReference type="ChEBI" id="CHEBI:46858"/>
        <dbReference type="ChEBI" id="CHEBI:83624"/>
        <dbReference type="EC" id="2.7.7.108"/>
    </reaction>
</comment>
<dbReference type="Pfam" id="PF02696">
    <property type="entry name" value="SelO"/>
    <property type="match status" value="1"/>
</dbReference>
<comment type="cofactor">
    <cofactor evidence="8">
        <name>Mg(2+)</name>
        <dbReference type="ChEBI" id="CHEBI:18420"/>
    </cofactor>
    <cofactor evidence="8">
        <name>Mn(2+)</name>
        <dbReference type="ChEBI" id="CHEBI:29035"/>
    </cofactor>
</comment>
<feature type="binding site" evidence="8">
    <location>
        <position position="130"/>
    </location>
    <ligand>
        <name>ATP</name>
        <dbReference type="ChEBI" id="CHEBI:30616"/>
    </ligand>
</feature>
<comment type="catalytic activity">
    <reaction evidence="8">
        <text>L-threonyl-[protein] + ATP = 3-O-(5'-adenylyl)-L-threonyl-[protein] + diphosphate</text>
        <dbReference type="Rhea" id="RHEA:54292"/>
        <dbReference type="Rhea" id="RHEA-COMP:11060"/>
        <dbReference type="Rhea" id="RHEA-COMP:13847"/>
        <dbReference type="ChEBI" id="CHEBI:30013"/>
        <dbReference type="ChEBI" id="CHEBI:30616"/>
        <dbReference type="ChEBI" id="CHEBI:33019"/>
        <dbReference type="ChEBI" id="CHEBI:138113"/>
        <dbReference type="EC" id="2.7.7.108"/>
    </reaction>
</comment>
<keyword evidence="6 8" id="KW-0067">ATP-binding</keyword>
<feature type="active site" description="Proton acceptor" evidence="8">
    <location>
        <position position="277"/>
    </location>
</feature>
<evidence type="ECO:0000256" key="4">
    <source>
        <dbReference type="ARBA" id="ARBA00022723"/>
    </source>
</evidence>
<dbReference type="GO" id="GO:0005524">
    <property type="term" value="F:ATP binding"/>
    <property type="evidence" value="ECO:0007669"/>
    <property type="project" value="UniProtKB-UniRule"/>
</dbReference>
<dbReference type="KEGG" id="hyh:D3Y59_02635"/>
<evidence type="ECO:0000313" key="9">
    <source>
        <dbReference type="EMBL" id="AYA36049.1"/>
    </source>
</evidence>
<dbReference type="PANTHER" id="PTHR32057:SF14">
    <property type="entry name" value="PROTEIN ADENYLYLTRANSFERASE SELO, MITOCHONDRIAL"/>
    <property type="match status" value="1"/>
</dbReference>
<keyword evidence="5 8" id="KW-0547">Nucleotide-binding</keyword>
<dbReference type="PANTHER" id="PTHR32057">
    <property type="entry name" value="PROTEIN ADENYLYLTRANSFERASE SELO, MITOCHONDRIAL"/>
    <property type="match status" value="1"/>
</dbReference>
<comment type="function">
    <text evidence="8">Nucleotidyltransferase involved in the post-translational modification of proteins. It can catalyze the addition of adenosine monophosphate (AMP) or uridine monophosphate (UMP) to a protein, resulting in modifications known as AMPylation and UMPylation.</text>
</comment>
<feature type="binding site" evidence="8">
    <location>
        <position position="287"/>
    </location>
    <ligand>
        <name>Mg(2+)</name>
        <dbReference type="ChEBI" id="CHEBI:18420"/>
    </ligand>
</feature>
<dbReference type="GO" id="GO:0030145">
    <property type="term" value="F:manganese ion binding"/>
    <property type="evidence" value="ECO:0007669"/>
    <property type="project" value="UniProtKB-UniRule"/>
</dbReference>
<comment type="catalytic activity">
    <reaction evidence="8">
        <text>L-seryl-[protein] + UTP = O-(5'-uridylyl)-L-seryl-[protein] + diphosphate</text>
        <dbReference type="Rhea" id="RHEA:64604"/>
        <dbReference type="Rhea" id="RHEA-COMP:9863"/>
        <dbReference type="Rhea" id="RHEA-COMP:16635"/>
        <dbReference type="ChEBI" id="CHEBI:29999"/>
        <dbReference type="ChEBI" id="CHEBI:33019"/>
        <dbReference type="ChEBI" id="CHEBI:46398"/>
        <dbReference type="ChEBI" id="CHEBI:156051"/>
    </reaction>
</comment>
<feature type="binding site" evidence="8">
    <location>
        <position position="109"/>
    </location>
    <ligand>
        <name>ATP</name>
        <dbReference type="ChEBI" id="CHEBI:30616"/>
    </ligand>
</feature>
<evidence type="ECO:0000256" key="7">
    <source>
        <dbReference type="ARBA" id="ARBA00022842"/>
    </source>
</evidence>
<gene>
    <name evidence="8" type="primary">ydiU</name>
    <name evidence="8" type="synonym">selO</name>
    <name evidence="9" type="ORF">D3Y59_02635</name>
</gene>
<evidence type="ECO:0000313" key="10">
    <source>
        <dbReference type="Proteomes" id="UP000262802"/>
    </source>
</evidence>
<dbReference type="NCBIfam" id="NF000658">
    <property type="entry name" value="PRK00029.1"/>
    <property type="match status" value="1"/>
</dbReference>
<dbReference type="Proteomes" id="UP000262802">
    <property type="component" value="Chromosome"/>
</dbReference>
<evidence type="ECO:0000256" key="2">
    <source>
        <dbReference type="ARBA" id="ARBA00022679"/>
    </source>
</evidence>
<keyword evidence="8" id="KW-0464">Manganese</keyword>
<evidence type="ECO:0000256" key="6">
    <source>
        <dbReference type="ARBA" id="ARBA00022840"/>
    </source>
</evidence>
<dbReference type="EC" id="2.7.7.108" evidence="8"/>
<comment type="catalytic activity">
    <reaction evidence="8">
        <text>L-seryl-[protein] + ATP = 3-O-(5'-adenylyl)-L-seryl-[protein] + diphosphate</text>
        <dbReference type="Rhea" id="RHEA:58120"/>
        <dbReference type="Rhea" id="RHEA-COMP:9863"/>
        <dbReference type="Rhea" id="RHEA-COMP:15073"/>
        <dbReference type="ChEBI" id="CHEBI:29999"/>
        <dbReference type="ChEBI" id="CHEBI:30616"/>
        <dbReference type="ChEBI" id="CHEBI:33019"/>
        <dbReference type="ChEBI" id="CHEBI:142516"/>
        <dbReference type="EC" id="2.7.7.108"/>
    </reaction>
</comment>
<feature type="binding site" evidence="8">
    <location>
        <position position="207"/>
    </location>
    <ligand>
        <name>ATP</name>
        <dbReference type="ChEBI" id="CHEBI:30616"/>
    </ligand>
</feature>
<comment type="catalytic activity">
    <reaction evidence="8">
        <text>L-tyrosyl-[protein] + UTP = O-(5'-uridylyl)-L-tyrosyl-[protein] + diphosphate</text>
        <dbReference type="Rhea" id="RHEA:83887"/>
        <dbReference type="Rhea" id="RHEA-COMP:10136"/>
        <dbReference type="Rhea" id="RHEA-COMP:20238"/>
        <dbReference type="ChEBI" id="CHEBI:33019"/>
        <dbReference type="ChEBI" id="CHEBI:46398"/>
        <dbReference type="ChEBI" id="CHEBI:46858"/>
        <dbReference type="ChEBI" id="CHEBI:90602"/>
    </reaction>
</comment>